<dbReference type="Proteomes" id="UP000299102">
    <property type="component" value="Unassembled WGS sequence"/>
</dbReference>
<comment type="caution">
    <text evidence="2">The sequence shown here is derived from an EMBL/GenBank/DDBJ whole genome shotgun (WGS) entry which is preliminary data.</text>
</comment>
<organism evidence="2 3">
    <name type="scientific">Eumeta variegata</name>
    <name type="common">Bagworm moth</name>
    <name type="synonym">Eumeta japonica</name>
    <dbReference type="NCBI Taxonomy" id="151549"/>
    <lineage>
        <taxon>Eukaryota</taxon>
        <taxon>Metazoa</taxon>
        <taxon>Ecdysozoa</taxon>
        <taxon>Arthropoda</taxon>
        <taxon>Hexapoda</taxon>
        <taxon>Insecta</taxon>
        <taxon>Pterygota</taxon>
        <taxon>Neoptera</taxon>
        <taxon>Endopterygota</taxon>
        <taxon>Lepidoptera</taxon>
        <taxon>Glossata</taxon>
        <taxon>Ditrysia</taxon>
        <taxon>Tineoidea</taxon>
        <taxon>Psychidae</taxon>
        <taxon>Oiketicinae</taxon>
        <taxon>Eumeta</taxon>
    </lineage>
</organism>
<accession>A0A4C1U3V4</accession>
<keyword evidence="1" id="KW-0472">Membrane</keyword>
<evidence type="ECO:0000313" key="2">
    <source>
        <dbReference type="EMBL" id="GBP20910.1"/>
    </source>
</evidence>
<evidence type="ECO:0000256" key="1">
    <source>
        <dbReference type="SAM" id="Phobius"/>
    </source>
</evidence>
<keyword evidence="3" id="KW-1185">Reference proteome</keyword>
<feature type="transmembrane region" description="Helical" evidence="1">
    <location>
        <begin position="187"/>
        <end position="210"/>
    </location>
</feature>
<keyword evidence="1" id="KW-0812">Transmembrane</keyword>
<name>A0A4C1U3V4_EUMVA</name>
<gene>
    <name evidence="2" type="ORF">EVAR_80730_1</name>
</gene>
<dbReference type="EMBL" id="BGZK01000123">
    <property type="protein sequence ID" value="GBP20910.1"/>
    <property type="molecule type" value="Genomic_DNA"/>
</dbReference>
<keyword evidence="1" id="KW-1133">Transmembrane helix</keyword>
<dbReference type="AlphaFoldDB" id="A0A4C1U3V4"/>
<evidence type="ECO:0000313" key="3">
    <source>
        <dbReference type="Proteomes" id="UP000299102"/>
    </source>
</evidence>
<proteinExistence type="predicted"/>
<protein>
    <submittedName>
        <fullName evidence="2">Uncharacterized protein</fullName>
    </submittedName>
</protein>
<feature type="transmembrane region" description="Helical" evidence="1">
    <location>
        <begin position="43"/>
        <end position="63"/>
    </location>
</feature>
<sequence length="256" mass="28812">MNTTPRRRKALPRGAGRHACPIYKSSNNNKYLRKKKTKKKLKNGAALSSGGFLVVHLDGGLFMSQSVASRMSKPTAPASERPGYCYVTASRALHRTNFVSGACASNASVYGRLNALRHHALHYRDTRATRVTAAHVTRHTELVEDIVRFWDSILLQSLGDDVLPFLERYIYYVDIYWENFDGKCQCIAHIALTLHSLIFTIFIVGLTDLLDAPTQRRGKRTARRSPDVISSLKRAGDCIKTPYLRNIKALCSTRQF</sequence>
<reference evidence="2 3" key="1">
    <citation type="journal article" date="2019" name="Commun. Biol.">
        <title>The bagworm genome reveals a unique fibroin gene that provides high tensile strength.</title>
        <authorList>
            <person name="Kono N."/>
            <person name="Nakamura H."/>
            <person name="Ohtoshi R."/>
            <person name="Tomita M."/>
            <person name="Numata K."/>
            <person name="Arakawa K."/>
        </authorList>
    </citation>
    <scope>NUCLEOTIDE SEQUENCE [LARGE SCALE GENOMIC DNA]</scope>
</reference>